<evidence type="ECO:0000313" key="3">
    <source>
        <dbReference type="Proteomes" id="UP000821656"/>
    </source>
</evidence>
<evidence type="ECO:0000313" key="2">
    <source>
        <dbReference type="EMBL" id="NRV07468.1"/>
    </source>
</evidence>
<gene>
    <name evidence="2" type="ORF">DFH45_000431</name>
</gene>
<dbReference type="EMBL" id="JABSXK010000001">
    <property type="protein sequence ID" value="NRV07468.1"/>
    <property type="molecule type" value="Genomic_DNA"/>
</dbReference>
<organism evidence="2 3">
    <name type="scientific">Clostridium beijerinckii</name>
    <name type="common">Clostridium MP</name>
    <dbReference type="NCBI Taxonomy" id="1520"/>
    <lineage>
        <taxon>Bacteria</taxon>
        <taxon>Bacillati</taxon>
        <taxon>Bacillota</taxon>
        <taxon>Clostridia</taxon>
        <taxon>Eubacteriales</taxon>
        <taxon>Clostridiaceae</taxon>
        <taxon>Clostridium</taxon>
    </lineage>
</organism>
<accession>A0A9Q5GF76</accession>
<name>A0A9Q5GF76_CLOBE</name>
<comment type="caution">
    <text evidence="2">The sequence shown here is derived from an EMBL/GenBank/DDBJ whole genome shotgun (WGS) entry which is preliminary data.</text>
</comment>
<proteinExistence type="predicted"/>
<dbReference type="Proteomes" id="UP000821656">
    <property type="component" value="Unassembled WGS sequence"/>
</dbReference>
<evidence type="ECO:0000256" key="1">
    <source>
        <dbReference type="SAM" id="MobiDB-lite"/>
    </source>
</evidence>
<feature type="compositionally biased region" description="Polar residues" evidence="1">
    <location>
        <begin position="42"/>
        <end position="52"/>
    </location>
</feature>
<protein>
    <submittedName>
        <fullName evidence="2">Uncharacterized protein</fullName>
    </submittedName>
</protein>
<sequence>MGYAYRKVGYEDLTYKKKAKVKSKEFSRKKRLVEHDKKSLKASDTINSNLNM</sequence>
<dbReference type="AlphaFoldDB" id="A0A9Q5GF76"/>
<reference evidence="2" key="1">
    <citation type="submission" date="2020-05" db="EMBL/GenBank/DDBJ databases">
        <title>Genomic insights into acetone-butanol-ethanol (ABE) fermentation by sequencing solventogenic clostridia strains.</title>
        <authorList>
            <person name="Brown S."/>
        </authorList>
    </citation>
    <scope>NUCLEOTIDE SEQUENCE</scope>
    <source>
        <strain evidence="2">DJ126</strain>
    </source>
</reference>
<dbReference type="RefSeq" id="WP_155772788.1">
    <property type="nucleotide sequence ID" value="NZ_CP016090.1"/>
</dbReference>
<feature type="region of interest" description="Disordered" evidence="1">
    <location>
        <begin position="26"/>
        <end position="52"/>
    </location>
</feature>